<accession>N1QIS5</accession>
<evidence type="ECO:0000313" key="2">
    <source>
        <dbReference type="Proteomes" id="UP000016931"/>
    </source>
</evidence>
<proteinExistence type="predicted"/>
<reference evidence="1 2" key="1">
    <citation type="journal article" date="2012" name="PLoS Pathog.">
        <title>Diverse lifestyles and strategies of plant pathogenesis encoded in the genomes of eighteen Dothideomycetes fungi.</title>
        <authorList>
            <person name="Ohm R.A."/>
            <person name="Feau N."/>
            <person name="Henrissat B."/>
            <person name="Schoch C.L."/>
            <person name="Horwitz B.A."/>
            <person name="Barry K.W."/>
            <person name="Condon B.J."/>
            <person name="Copeland A.C."/>
            <person name="Dhillon B."/>
            <person name="Glaser F."/>
            <person name="Hesse C.N."/>
            <person name="Kosti I."/>
            <person name="LaButti K."/>
            <person name="Lindquist E.A."/>
            <person name="Lucas S."/>
            <person name="Salamov A.A."/>
            <person name="Bradshaw R.E."/>
            <person name="Ciuffetti L."/>
            <person name="Hamelin R.C."/>
            <person name="Kema G.H.J."/>
            <person name="Lawrence C."/>
            <person name="Scott J.A."/>
            <person name="Spatafora J.W."/>
            <person name="Turgeon B.G."/>
            <person name="de Wit P.J.G.M."/>
            <person name="Zhong S."/>
            <person name="Goodwin S.B."/>
            <person name="Grigoriev I.V."/>
        </authorList>
    </citation>
    <scope>NUCLEOTIDE SEQUENCE [LARGE SCALE GENOMIC DNA]</scope>
    <source>
        <strain evidence="1 2">SO2202</strain>
    </source>
</reference>
<evidence type="ECO:0000313" key="1">
    <source>
        <dbReference type="EMBL" id="EMF17100.1"/>
    </source>
</evidence>
<dbReference type="Proteomes" id="UP000016931">
    <property type="component" value="Unassembled WGS sequence"/>
</dbReference>
<dbReference type="HOGENOM" id="CLU_2110503_0_0_1"/>
<dbReference type="EMBL" id="KB456260">
    <property type="protein sequence ID" value="EMF17100.1"/>
    <property type="molecule type" value="Genomic_DNA"/>
</dbReference>
<dbReference type="GeneID" id="27898913"/>
<sequence length="115" mass="12950">MDELIMLESMPPRLYLQQQADRPDEARLGFNALRLQVKSTLASPPRNCSSECSNLGHQPTIMYRLDTLVRTRWTWIEHVEGAKKSPGFSANVNLGRATTAALHKGLEIFARVVTE</sequence>
<dbReference type="AlphaFoldDB" id="N1QIS5"/>
<name>N1QIS5_SPHMS</name>
<keyword evidence="2" id="KW-1185">Reference proteome</keyword>
<dbReference type="RefSeq" id="XP_016765221.1">
    <property type="nucleotide sequence ID" value="XM_016901776.1"/>
</dbReference>
<protein>
    <submittedName>
        <fullName evidence="1">Uncharacterized protein</fullName>
    </submittedName>
</protein>
<gene>
    <name evidence="1" type="ORF">SEPMUDRAFT_122515</name>
</gene>
<organism evidence="1 2">
    <name type="scientific">Sphaerulina musiva (strain SO2202)</name>
    <name type="common">Poplar stem canker fungus</name>
    <name type="synonym">Septoria musiva</name>
    <dbReference type="NCBI Taxonomy" id="692275"/>
    <lineage>
        <taxon>Eukaryota</taxon>
        <taxon>Fungi</taxon>
        <taxon>Dikarya</taxon>
        <taxon>Ascomycota</taxon>
        <taxon>Pezizomycotina</taxon>
        <taxon>Dothideomycetes</taxon>
        <taxon>Dothideomycetidae</taxon>
        <taxon>Mycosphaerellales</taxon>
        <taxon>Mycosphaerellaceae</taxon>
        <taxon>Sphaerulina</taxon>
    </lineage>
</organism>